<dbReference type="AlphaFoldDB" id="Q2IDQ0"/>
<reference evidence="7 8" key="1">
    <citation type="submission" date="2006-01" db="EMBL/GenBank/DDBJ databases">
        <title>Complete sequence of Anaeromyxobacter dehalogenans 2CP-C.</title>
        <authorList>
            <consortium name="US DOE Joint Genome Institute"/>
            <person name="Copeland A."/>
            <person name="Lucas S."/>
            <person name="Lapidus A."/>
            <person name="Barry K."/>
            <person name="Detter J.C."/>
            <person name="Glavina T."/>
            <person name="Hammon N."/>
            <person name="Israni S."/>
            <person name="Pitluck S."/>
            <person name="Brettin T."/>
            <person name="Bruce D."/>
            <person name="Han C."/>
            <person name="Tapia R."/>
            <person name="Gilna P."/>
            <person name="Kiss H."/>
            <person name="Schmutz J."/>
            <person name="Larimer F."/>
            <person name="Land M."/>
            <person name="Kyrpides N."/>
            <person name="Anderson I."/>
            <person name="Sanford R.A."/>
            <person name="Ritalahti K.M."/>
            <person name="Thomas H.S."/>
            <person name="Kirby J.R."/>
            <person name="Zhulin I.B."/>
            <person name="Loeffler F.E."/>
            <person name="Richardson P."/>
        </authorList>
    </citation>
    <scope>NUCLEOTIDE SEQUENCE [LARGE SCALE GENOMIC DNA]</scope>
    <source>
        <strain evidence="7 8">2CP-C</strain>
    </source>
</reference>
<keyword evidence="3 4" id="KW-0408">Iron</keyword>
<feature type="domain" description="Cytochrome c" evidence="6">
    <location>
        <begin position="316"/>
        <end position="474"/>
    </location>
</feature>
<dbReference type="RefSeq" id="WP_011421992.1">
    <property type="nucleotide sequence ID" value="NC_007760.1"/>
</dbReference>
<accession>Q2IDQ0</accession>
<proteinExistence type="predicted"/>
<evidence type="ECO:0000313" key="7">
    <source>
        <dbReference type="EMBL" id="ABC82710.1"/>
    </source>
</evidence>
<dbReference type="KEGG" id="ade:Adeh_2940"/>
<dbReference type="Gene3D" id="1.10.760.10">
    <property type="entry name" value="Cytochrome c-like domain"/>
    <property type="match status" value="2"/>
</dbReference>
<evidence type="ECO:0000256" key="5">
    <source>
        <dbReference type="SAM" id="SignalP"/>
    </source>
</evidence>
<evidence type="ECO:0000256" key="2">
    <source>
        <dbReference type="ARBA" id="ARBA00022723"/>
    </source>
</evidence>
<dbReference type="InterPro" id="IPR036909">
    <property type="entry name" value="Cyt_c-like_dom_sf"/>
</dbReference>
<dbReference type="STRING" id="290397.Adeh_2940"/>
<keyword evidence="1 4" id="KW-0349">Heme</keyword>
<dbReference type="InterPro" id="IPR009056">
    <property type="entry name" value="Cyt_c-like_dom"/>
</dbReference>
<evidence type="ECO:0000256" key="4">
    <source>
        <dbReference type="PROSITE-ProRule" id="PRU00433"/>
    </source>
</evidence>
<dbReference type="GO" id="GO:0009055">
    <property type="term" value="F:electron transfer activity"/>
    <property type="evidence" value="ECO:0007669"/>
    <property type="project" value="InterPro"/>
</dbReference>
<dbReference type="GO" id="GO:0046872">
    <property type="term" value="F:metal ion binding"/>
    <property type="evidence" value="ECO:0007669"/>
    <property type="project" value="UniProtKB-KW"/>
</dbReference>
<name>Q2IDQ0_ANADE</name>
<keyword evidence="2 4" id="KW-0479">Metal-binding</keyword>
<dbReference type="EMBL" id="CP000251">
    <property type="protein sequence ID" value="ABC82710.1"/>
    <property type="molecule type" value="Genomic_DNA"/>
</dbReference>
<feature type="signal peptide" evidence="5">
    <location>
        <begin position="1"/>
        <end position="18"/>
    </location>
</feature>
<dbReference type="PROSITE" id="PS51257">
    <property type="entry name" value="PROKAR_LIPOPROTEIN"/>
    <property type="match status" value="1"/>
</dbReference>
<feature type="chain" id="PRO_5004210210" description="Cytochrome c domain-containing protein" evidence="5">
    <location>
        <begin position="19"/>
        <end position="474"/>
    </location>
</feature>
<dbReference type="PANTHER" id="PTHR30600">
    <property type="entry name" value="CYTOCHROME C PEROXIDASE-RELATED"/>
    <property type="match status" value="1"/>
</dbReference>
<dbReference type="InterPro" id="IPR051395">
    <property type="entry name" value="Cytochrome_c_Peroxidase/MauG"/>
</dbReference>
<dbReference type="Proteomes" id="UP000001935">
    <property type="component" value="Chromosome"/>
</dbReference>
<keyword evidence="5" id="KW-0732">Signal</keyword>
<organism evidence="7 8">
    <name type="scientific">Anaeromyxobacter dehalogenans (strain 2CP-C)</name>
    <dbReference type="NCBI Taxonomy" id="290397"/>
    <lineage>
        <taxon>Bacteria</taxon>
        <taxon>Pseudomonadati</taxon>
        <taxon>Myxococcota</taxon>
        <taxon>Myxococcia</taxon>
        <taxon>Myxococcales</taxon>
        <taxon>Cystobacterineae</taxon>
        <taxon>Anaeromyxobacteraceae</taxon>
        <taxon>Anaeromyxobacter</taxon>
    </lineage>
</organism>
<dbReference type="SUPFAM" id="SSF46626">
    <property type="entry name" value="Cytochrome c"/>
    <property type="match status" value="1"/>
</dbReference>
<dbReference type="HOGENOM" id="CLU_045790_0_0_7"/>
<protein>
    <recommendedName>
        <fullName evidence="6">Cytochrome c domain-containing protein</fullName>
    </recommendedName>
</protein>
<dbReference type="eggNOG" id="COG1858">
    <property type="taxonomic scope" value="Bacteria"/>
</dbReference>
<dbReference type="OrthoDB" id="9805202at2"/>
<dbReference type="PANTHER" id="PTHR30600:SF9">
    <property type="entry name" value="BLR7738 PROTEIN"/>
    <property type="match status" value="1"/>
</dbReference>
<evidence type="ECO:0000259" key="6">
    <source>
        <dbReference type="PROSITE" id="PS51007"/>
    </source>
</evidence>
<evidence type="ECO:0000256" key="1">
    <source>
        <dbReference type="ARBA" id="ARBA00022617"/>
    </source>
</evidence>
<gene>
    <name evidence="7" type="ordered locus">Adeh_2940</name>
</gene>
<dbReference type="PROSITE" id="PS51007">
    <property type="entry name" value="CYTC"/>
    <property type="match status" value="1"/>
</dbReference>
<sequence length="474" mass="49288">MRATIASVTAGLALGVLACEARSPTDAGAPAAREAAGAARAAVRAGNVFTAPNAAGAAQTVNASGGRVIDADNPFYQALGTNGRSCATCHDARDNMTVTPARLRDRFDATGGTDPIFRPVDGATSPDADVSTVEARRSAYALLLSRGLIRIGLGVPPDAEFELVDVQDPYGHASADELSLFRRPLPATNLRFLSTVMWDGRETFAEPGQPTGYAPLDVELADQANVATLGHGQAAAPLADAERQAIVAFELQLFTAQVSDDEAGGLTSGGATGGPRVLSSQPFTFGMNDPFDGGAFDPAVFTEFAAWQGSPREARAAIARGEALFDHLPFAITGVSGLNDELGQPTIQGTCTTCHDTPHAGSHSVPAPLRVGTDLPDPPGGLDASGLPVYTLRDRATGELTRTTDPGRALVTGRWKDVGRFKGPTLRGLAGRAPYFHNGSAPDLASVVEFYDARFALHLTAGQKDDLVAFLQAL</sequence>
<evidence type="ECO:0000313" key="8">
    <source>
        <dbReference type="Proteomes" id="UP000001935"/>
    </source>
</evidence>
<dbReference type="GO" id="GO:0004130">
    <property type="term" value="F:cytochrome-c peroxidase activity"/>
    <property type="evidence" value="ECO:0007669"/>
    <property type="project" value="TreeGrafter"/>
</dbReference>
<evidence type="ECO:0000256" key="3">
    <source>
        <dbReference type="ARBA" id="ARBA00023004"/>
    </source>
</evidence>
<dbReference type="GO" id="GO:0020037">
    <property type="term" value="F:heme binding"/>
    <property type="evidence" value="ECO:0007669"/>
    <property type="project" value="InterPro"/>
</dbReference>